<sequence length="329" mass="37889">MHRWAGRVAVVTGASSAIGAAITQQLVTNAVNVVGMARRVEKVQFHLYRFLLRFSFKLQDLASILKSEPGKLYPIKCDITKDQELKDTFSWVKDTLGGVDLLINNAGTNRPHSLTDGPDEVFKRIVDVNILALARCTRLAIQSMRERGVDDGHILHINSIAGHFIHPGVLMYSASKHAVTVMTEGLRRELWKEKSRIRVTVSDKHSGSRLDSTEEFMKTLARPVLCYGSEAWTLRKKDESRITANEMKFMRYTAGYTKWDHKRNEDVMEELRLEPVINHVKHYQNNWVNHLHRMHRDRIPKVMLHYRPNGKRSLGRSKKRWIENSTVKS</sequence>
<evidence type="ECO:0000256" key="1">
    <source>
        <dbReference type="ARBA" id="ARBA00006484"/>
    </source>
</evidence>
<dbReference type="InterPro" id="IPR002347">
    <property type="entry name" value="SDR_fam"/>
</dbReference>
<comment type="similarity">
    <text evidence="1 3">Belongs to the short-chain dehydrogenases/reductases (SDR) family.</text>
</comment>
<evidence type="ECO:0000313" key="4">
    <source>
        <dbReference type="EMBL" id="KAJ4445485.1"/>
    </source>
</evidence>
<protein>
    <recommendedName>
        <fullName evidence="6">Dehydrogenase/reductase SDR family member 11</fullName>
    </recommendedName>
</protein>
<dbReference type="InterPro" id="IPR036291">
    <property type="entry name" value="NAD(P)-bd_dom_sf"/>
</dbReference>
<dbReference type="InterPro" id="IPR020904">
    <property type="entry name" value="Sc_DH/Rdtase_CS"/>
</dbReference>
<evidence type="ECO:0000256" key="2">
    <source>
        <dbReference type="ARBA" id="ARBA00023002"/>
    </source>
</evidence>
<dbReference type="PRINTS" id="PR00081">
    <property type="entry name" value="GDHRDH"/>
</dbReference>
<dbReference type="PROSITE" id="PS00061">
    <property type="entry name" value="ADH_SHORT"/>
    <property type="match status" value="1"/>
</dbReference>
<reference evidence="4 5" key="1">
    <citation type="journal article" date="2022" name="Allergy">
        <title>Genome assembly and annotation of Periplaneta americana reveal a comprehensive cockroach allergen profile.</title>
        <authorList>
            <person name="Wang L."/>
            <person name="Xiong Q."/>
            <person name="Saelim N."/>
            <person name="Wang L."/>
            <person name="Nong W."/>
            <person name="Wan A.T."/>
            <person name="Shi M."/>
            <person name="Liu X."/>
            <person name="Cao Q."/>
            <person name="Hui J.H.L."/>
            <person name="Sookrung N."/>
            <person name="Leung T.F."/>
            <person name="Tungtrongchitr A."/>
            <person name="Tsui S.K.W."/>
        </authorList>
    </citation>
    <scope>NUCLEOTIDE SEQUENCE [LARGE SCALE GENOMIC DNA]</scope>
    <source>
        <strain evidence="4">PWHHKU_190912</strain>
    </source>
</reference>
<dbReference type="PANTHER" id="PTHR43115:SF4">
    <property type="entry name" value="DEHYDROGENASE_REDUCTASE SDR FAMILY MEMBER 11"/>
    <property type="match status" value="1"/>
</dbReference>
<keyword evidence="5" id="KW-1185">Reference proteome</keyword>
<gene>
    <name evidence="4" type="ORF">ANN_07293</name>
</gene>
<name>A0ABQ8TIH3_PERAM</name>
<evidence type="ECO:0000256" key="3">
    <source>
        <dbReference type="RuleBase" id="RU000363"/>
    </source>
</evidence>
<evidence type="ECO:0008006" key="6">
    <source>
        <dbReference type="Google" id="ProtNLM"/>
    </source>
</evidence>
<dbReference type="EMBL" id="JAJSOF020000011">
    <property type="protein sequence ID" value="KAJ4445485.1"/>
    <property type="molecule type" value="Genomic_DNA"/>
</dbReference>
<dbReference type="Proteomes" id="UP001148838">
    <property type="component" value="Unassembled WGS sequence"/>
</dbReference>
<proteinExistence type="inferred from homology"/>
<dbReference type="SUPFAM" id="SSF51735">
    <property type="entry name" value="NAD(P)-binding Rossmann-fold domains"/>
    <property type="match status" value="1"/>
</dbReference>
<keyword evidence="2" id="KW-0560">Oxidoreductase</keyword>
<organism evidence="4 5">
    <name type="scientific">Periplaneta americana</name>
    <name type="common">American cockroach</name>
    <name type="synonym">Blatta americana</name>
    <dbReference type="NCBI Taxonomy" id="6978"/>
    <lineage>
        <taxon>Eukaryota</taxon>
        <taxon>Metazoa</taxon>
        <taxon>Ecdysozoa</taxon>
        <taxon>Arthropoda</taxon>
        <taxon>Hexapoda</taxon>
        <taxon>Insecta</taxon>
        <taxon>Pterygota</taxon>
        <taxon>Neoptera</taxon>
        <taxon>Polyneoptera</taxon>
        <taxon>Dictyoptera</taxon>
        <taxon>Blattodea</taxon>
        <taxon>Blattoidea</taxon>
        <taxon>Blattidae</taxon>
        <taxon>Blattinae</taxon>
        <taxon>Periplaneta</taxon>
    </lineage>
</organism>
<dbReference type="Pfam" id="PF00106">
    <property type="entry name" value="adh_short"/>
    <property type="match status" value="1"/>
</dbReference>
<dbReference type="PRINTS" id="PR00080">
    <property type="entry name" value="SDRFAMILY"/>
</dbReference>
<evidence type="ECO:0000313" key="5">
    <source>
        <dbReference type="Proteomes" id="UP001148838"/>
    </source>
</evidence>
<dbReference type="Gene3D" id="3.40.50.720">
    <property type="entry name" value="NAD(P)-binding Rossmann-like Domain"/>
    <property type="match status" value="1"/>
</dbReference>
<dbReference type="PANTHER" id="PTHR43115">
    <property type="entry name" value="DEHYDROGENASE/REDUCTASE SDR FAMILY MEMBER 11"/>
    <property type="match status" value="1"/>
</dbReference>
<accession>A0ABQ8TIH3</accession>
<comment type="caution">
    <text evidence="4">The sequence shown here is derived from an EMBL/GenBank/DDBJ whole genome shotgun (WGS) entry which is preliminary data.</text>
</comment>